<protein>
    <recommendedName>
        <fullName evidence="2">Transcriptional repressor PaaX-like central Cas2-like domain-containing protein</fullName>
    </recommendedName>
</protein>
<dbReference type="PANTHER" id="PTHR30319">
    <property type="entry name" value="PHENYLACETIC ACID REGULATOR-RELATED TRANSCRIPTIONAL REPRESSOR"/>
    <property type="match status" value="1"/>
</dbReference>
<dbReference type="SUPFAM" id="SSF143430">
    <property type="entry name" value="TTP0101/SSO1404-like"/>
    <property type="match status" value="1"/>
</dbReference>
<reference evidence="3 4" key="1">
    <citation type="journal article" date="2016" name="Nat. Commun.">
        <title>Thousands of microbial genomes shed light on interconnected biogeochemical processes in an aquifer system.</title>
        <authorList>
            <person name="Anantharaman K."/>
            <person name="Brown C.T."/>
            <person name="Hug L.A."/>
            <person name="Sharon I."/>
            <person name="Castelle C.J."/>
            <person name="Probst A.J."/>
            <person name="Thomas B.C."/>
            <person name="Singh A."/>
            <person name="Wilkins M.J."/>
            <person name="Karaoz U."/>
            <person name="Brodie E.L."/>
            <person name="Williams K.H."/>
            <person name="Hubbard S.S."/>
            <person name="Banfield J.F."/>
        </authorList>
    </citation>
    <scope>NUCLEOTIDE SEQUENCE [LARGE SCALE GENOMIC DNA]</scope>
</reference>
<organism evidence="3 4">
    <name type="scientific">Candidatus Staskawiczbacteria bacterium RIFOXYD1_FULL_32_13</name>
    <dbReference type="NCBI Taxonomy" id="1802234"/>
    <lineage>
        <taxon>Bacteria</taxon>
        <taxon>Candidatus Staskawicziibacteriota</taxon>
    </lineage>
</organism>
<keyword evidence="1" id="KW-1133">Transmembrane helix</keyword>
<name>A0A1G2JNY6_9BACT</name>
<dbReference type="AlphaFoldDB" id="A0A1G2JNY6"/>
<dbReference type="Gene3D" id="1.10.10.10">
    <property type="entry name" value="Winged helix-like DNA-binding domain superfamily/Winged helix DNA-binding domain"/>
    <property type="match status" value="1"/>
</dbReference>
<dbReference type="InterPro" id="IPR048846">
    <property type="entry name" value="PaaX-like_central"/>
</dbReference>
<dbReference type="Pfam" id="PF20803">
    <property type="entry name" value="PaaX_M"/>
    <property type="match status" value="1"/>
</dbReference>
<accession>A0A1G2JNY6</accession>
<keyword evidence="1" id="KW-0812">Transmembrane</keyword>
<dbReference type="GO" id="GO:0006351">
    <property type="term" value="P:DNA-templated transcription"/>
    <property type="evidence" value="ECO:0007669"/>
    <property type="project" value="TreeGrafter"/>
</dbReference>
<sequence length="190" mass="22787">MRNKNNYFRKSNSEIAIGILSVLILASLMTIAITSPYFIVNLLKEFKGLRKYPKKKVYDTFYRLREQGLIKFENSGGQIFISLTEKGKRKVGWMQINDLKIEKSKKWDKKWRMVMFDIAQMKRQYREALRGKLKQLGFYLFQKSIWVIPYECKKQINMLKKFFGLKDSEIRLITIDDIGEDRELRNFFKL</sequence>
<dbReference type="EMBL" id="MHPU01000034">
    <property type="protein sequence ID" value="OGZ88000.1"/>
    <property type="molecule type" value="Genomic_DNA"/>
</dbReference>
<evidence type="ECO:0000313" key="3">
    <source>
        <dbReference type="EMBL" id="OGZ88000.1"/>
    </source>
</evidence>
<dbReference type="PANTHER" id="PTHR30319:SF1">
    <property type="entry name" value="TRANSCRIPTIONAL REPRESSOR PAAX"/>
    <property type="match status" value="1"/>
</dbReference>
<keyword evidence="1" id="KW-0472">Membrane</keyword>
<comment type="caution">
    <text evidence="3">The sequence shown here is derived from an EMBL/GenBank/DDBJ whole genome shotgun (WGS) entry which is preliminary data.</text>
</comment>
<evidence type="ECO:0000256" key="1">
    <source>
        <dbReference type="SAM" id="Phobius"/>
    </source>
</evidence>
<dbReference type="InterPro" id="IPR036388">
    <property type="entry name" value="WH-like_DNA-bd_sf"/>
</dbReference>
<feature type="transmembrane region" description="Helical" evidence="1">
    <location>
        <begin position="15"/>
        <end position="40"/>
    </location>
</feature>
<feature type="domain" description="Transcriptional repressor PaaX-like central Cas2-like" evidence="2">
    <location>
        <begin position="105"/>
        <end position="174"/>
    </location>
</feature>
<gene>
    <name evidence="3" type="ORF">A2561_02835</name>
</gene>
<dbReference type="Proteomes" id="UP000178935">
    <property type="component" value="Unassembled WGS sequence"/>
</dbReference>
<dbReference type="InterPro" id="IPR036390">
    <property type="entry name" value="WH_DNA-bd_sf"/>
</dbReference>
<evidence type="ECO:0000259" key="2">
    <source>
        <dbReference type="Pfam" id="PF20803"/>
    </source>
</evidence>
<dbReference type="Gene3D" id="3.30.70.2650">
    <property type="match status" value="1"/>
</dbReference>
<evidence type="ECO:0000313" key="4">
    <source>
        <dbReference type="Proteomes" id="UP000178935"/>
    </source>
</evidence>
<dbReference type="SUPFAM" id="SSF46785">
    <property type="entry name" value="Winged helix' DNA-binding domain"/>
    <property type="match status" value="1"/>
</dbReference>
<proteinExistence type="predicted"/>